<evidence type="ECO:0000313" key="3">
    <source>
        <dbReference type="Proteomes" id="UP000249873"/>
    </source>
</evidence>
<gene>
    <name evidence="2" type="ORF">DJ013_05295</name>
</gene>
<proteinExistence type="predicted"/>
<dbReference type="RefSeq" id="WP_111370711.1">
    <property type="nucleotide sequence ID" value="NZ_CP029480.1"/>
</dbReference>
<keyword evidence="1" id="KW-0812">Transmembrane</keyword>
<dbReference type="EMBL" id="CP029480">
    <property type="protein sequence ID" value="AWV97609.1"/>
    <property type="molecule type" value="Genomic_DNA"/>
</dbReference>
<evidence type="ECO:0000313" key="2">
    <source>
        <dbReference type="EMBL" id="AWV97609.1"/>
    </source>
</evidence>
<organism evidence="2 3">
    <name type="scientific">Arcticibacterium luteifluviistationis</name>
    <dbReference type="NCBI Taxonomy" id="1784714"/>
    <lineage>
        <taxon>Bacteria</taxon>
        <taxon>Pseudomonadati</taxon>
        <taxon>Bacteroidota</taxon>
        <taxon>Cytophagia</taxon>
        <taxon>Cytophagales</taxon>
        <taxon>Leadbetterellaceae</taxon>
        <taxon>Arcticibacterium</taxon>
    </lineage>
</organism>
<dbReference type="AlphaFoldDB" id="A0A2Z4G8P7"/>
<keyword evidence="1" id="KW-1133">Transmembrane helix</keyword>
<name>A0A2Z4G8P7_9BACT</name>
<keyword evidence="3" id="KW-1185">Reference proteome</keyword>
<protein>
    <submittedName>
        <fullName evidence="2">Uncharacterized protein</fullName>
    </submittedName>
</protein>
<accession>A0A2Z4G8P7</accession>
<dbReference type="OrthoDB" id="10020584at2"/>
<reference evidence="2 3" key="1">
    <citation type="submission" date="2018-05" db="EMBL/GenBank/DDBJ databases">
        <title>Complete genome sequence of Arcticibacterium luteifluviistationis SM1504T, a cytophagaceae bacterium isolated from Arctic surface seawater.</title>
        <authorList>
            <person name="Li Y."/>
            <person name="Qin Q.-L."/>
        </authorList>
    </citation>
    <scope>NUCLEOTIDE SEQUENCE [LARGE SCALE GENOMIC DNA]</scope>
    <source>
        <strain evidence="2 3">SM1504</strain>
    </source>
</reference>
<dbReference type="KEGG" id="als:DJ013_05295"/>
<feature type="transmembrane region" description="Helical" evidence="1">
    <location>
        <begin position="43"/>
        <end position="61"/>
    </location>
</feature>
<dbReference type="Proteomes" id="UP000249873">
    <property type="component" value="Chromosome"/>
</dbReference>
<keyword evidence="1" id="KW-0472">Membrane</keyword>
<evidence type="ECO:0000256" key="1">
    <source>
        <dbReference type="SAM" id="Phobius"/>
    </source>
</evidence>
<sequence length="243" mass="27635">MERKLDSDIEEIRNVLLSGASQVTWNKQDVWAKIEQKETKKRVWPFALAASVALISFFIFWKVMPTETSEMASVTLPVIKNEVADLNATSMAVVPEKKETIAKSPQVRPQSQSLVVPVIESKRTKEIRPTEVKALTAVEFSSIRTEIDFKDIEIKPMAIPEKTFSEDIALIERKEAFGGKKITLIIPEEDKAAVRSNVKVVRFVQKVGEYNRTGEWEPEKKNKIGELWAKFLESTKTNEKSKL</sequence>